<evidence type="ECO:0000313" key="3">
    <source>
        <dbReference type="Proteomes" id="UP000467428"/>
    </source>
</evidence>
<accession>A0A7I7S0H2</accession>
<organism evidence="2 3">
    <name type="scientific">Mycolicibacterium arabiense</name>
    <dbReference type="NCBI Taxonomy" id="1286181"/>
    <lineage>
        <taxon>Bacteria</taxon>
        <taxon>Bacillati</taxon>
        <taxon>Actinomycetota</taxon>
        <taxon>Actinomycetes</taxon>
        <taxon>Mycobacteriales</taxon>
        <taxon>Mycobacteriaceae</taxon>
        <taxon>Mycolicibacterium</taxon>
    </lineage>
</organism>
<gene>
    <name evidence="2" type="primary">rsmA</name>
    <name evidence="2" type="ORF">MARA_38560</name>
</gene>
<dbReference type="EMBL" id="AP022593">
    <property type="protein sequence ID" value="BBY50388.1"/>
    <property type="molecule type" value="Genomic_DNA"/>
</dbReference>
<dbReference type="AlphaFoldDB" id="A0A7I7S0H2"/>
<dbReference type="RefSeq" id="WP_163919869.1">
    <property type="nucleotide sequence ID" value="NZ_AP022593.1"/>
</dbReference>
<evidence type="ECO:0000313" key="2">
    <source>
        <dbReference type="EMBL" id="BBY50388.1"/>
    </source>
</evidence>
<proteinExistence type="predicted"/>
<dbReference type="Proteomes" id="UP000467428">
    <property type="component" value="Chromosome"/>
</dbReference>
<name>A0A7I7S0H2_9MYCO</name>
<keyword evidence="1" id="KW-0812">Transmembrane</keyword>
<sequence length="249" mass="25474">MGGTSEDGLPPPDAPVPLSLIADLQAGLLDDETAARLRSRIRTDPDAVRDVAALDRVRRDLAGLAWDADSAPDVPDDVTARIADALRAADAPPRPGARHAVRRVRLPRLRTVAVIAGVAATVVGIGVAVVTRGGDDSVPSARDTIDRITATAGPGDFPVPAAQIYRVLDGPVDAGPLAAPQRLSACLTSLGHPPGTTALGARPVRVADRAAVLLVLPGDDPRDVTAAVVDPTCGAGDDGLIATTTLRRP</sequence>
<protein>
    <submittedName>
        <fullName evidence="2">Anti-sigma-M factor RsmA</fullName>
    </submittedName>
</protein>
<feature type="transmembrane region" description="Helical" evidence="1">
    <location>
        <begin position="112"/>
        <end position="130"/>
    </location>
</feature>
<evidence type="ECO:0000256" key="1">
    <source>
        <dbReference type="SAM" id="Phobius"/>
    </source>
</evidence>
<dbReference type="KEGG" id="marz:MARA_38560"/>
<keyword evidence="3" id="KW-1185">Reference proteome</keyword>
<reference evidence="2 3" key="1">
    <citation type="journal article" date="2019" name="Emerg. Microbes Infect.">
        <title>Comprehensive subspecies identification of 175 nontuberculous mycobacteria species based on 7547 genomic profiles.</title>
        <authorList>
            <person name="Matsumoto Y."/>
            <person name="Kinjo T."/>
            <person name="Motooka D."/>
            <person name="Nabeya D."/>
            <person name="Jung N."/>
            <person name="Uechi K."/>
            <person name="Horii T."/>
            <person name="Iida T."/>
            <person name="Fujita J."/>
            <person name="Nakamura S."/>
        </authorList>
    </citation>
    <scope>NUCLEOTIDE SEQUENCE [LARGE SCALE GENOMIC DNA]</scope>
    <source>
        <strain evidence="2 3">JCM 18538</strain>
    </source>
</reference>
<keyword evidence="1" id="KW-0472">Membrane</keyword>
<keyword evidence="1" id="KW-1133">Transmembrane helix</keyword>
<geneLocation type="plasmid" evidence="3">
    <name>pjcm18538 dna</name>
</geneLocation>